<evidence type="ECO:0000313" key="3">
    <source>
        <dbReference type="Proteomes" id="UP000078295"/>
    </source>
</evidence>
<protein>
    <submittedName>
        <fullName evidence="2">Uncharacterized protein</fullName>
    </submittedName>
</protein>
<organism evidence="2 3">
    <name type="scientific">Moraxella catarrhalis</name>
    <name type="common">Branhamella catarrhalis</name>
    <dbReference type="NCBI Taxonomy" id="480"/>
    <lineage>
        <taxon>Bacteria</taxon>
        <taxon>Pseudomonadati</taxon>
        <taxon>Pseudomonadota</taxon>
        <taxon>Gammaproteobacteria</taxon>
        <taxon>Moraxellales</taxon>
        <taxon>Moraxellaceae</taxon>
        <taxon>Moraxella</taxon>
    </lineage>
</organism>
<name>A0AB36DL54_MORCA</name>
<feature type="compositionally biased region" description="Basic and acidic residues" evidence="1">
    <location>
        <begin position="31"/>
        <end position="45"/>
    </location>
</feature>
<comment type="caution">
    <text evidence="2">The sequence shown here is derived from an EMBL/GenBank/DDBJ whole genome shotgun (WGS) entry which is preliminary data.</text>
</comment>
<evidence type="ECO:0000313" key="2">
    <source>
        <dbReference type="EMBL" id="OAV23047.1"/>
    </source>
</evidence>
<dbReference type="AlphaFoldDB" id="A0AB36DL54"/>
<dbReference type="Proteomes" id="UP000078295">
    <property type="component" value="Unassembled WGS sequence"/>
</dbReference>
<feature type="region of interest" description="Disordered" evidence="1">
    <location>
        <begin position="31"/>
        <end position="81"/>
    </location>
</feature>
<feature type="compositionally biased region" description="Basic and acidic residues" evidence="1">
    <location>
        <begin position="55"/>
        <end position="75"/>
    </location>
</feature>
<gene>
    <name evidence="2" type="ORF">AO370_1705</name>
</gene>
<proteinExistence type="predicted"/>
<reference evidence="2 3" key="1">
    <citation type="journal article" date="2016" name="Genome Biol. Evol.">
        <title>Comparative Genomic Analyses of the Moraxella catarrhalis Serosensitive and Seroresistant Lineages Demonstrate Their Independent Evolution.</title>
        <authorList>
            <person name="Earl J.P."/>
            <person name="de Vries S.P."/>
            <person name="Ahmed A."/>
            <person name="Powell E."/>
            <person name="Schultz M.P."/>
            <person name="Hermans P.W."/>
            <person name="Hill D.J."/>
            <person name="Zhou Z."/>
            <person name="Constantinidou C.I."/>
            <person name="Hu F.Z."/>
            <person name="Bootsma H.J."/>
            <person name="Ehrlich G.D."/>
        </authorList>
    </citation>
    <scope>NUCLEOTIDE SEQUENCE [LARGE SCALE GENOMIC DNA]</scope>
    <source>
        <strain evidence="2 3">F23</strain>
    </source>
</reference>
<dbReference type="EMBL" id="LXHQ01000046">
    <property type="protein sequence ID" value="OAV23047.1"/>
    <property type="molecule type" value="Genomic_DNA"/>
</dbReference>
<sequence length="256" mass="29017">MKKFLKRLGIIFAVFFGIMVVLAAIIETPEQETKKEVEQTDEQKTEQALQQETNQKTKQETEPKAEAKANNEPKAKPVVSKPISEHAFTEYDKENYPKVYQKWGSDWIERLEAHERAAADKIANSDNACDSISFIALSDAKSIPKQEIVVFVDCANGERFFVSDKDLNKELKSQSEQAISDKVALSECREMVKRDAKYPDSVDFKLLDTSVQKSKTHGNIIVTTKFTAKNDFGAELPYTAKCLFTPDGKVEFEYIK</sequence>
<dbReference type="RefSeq" id="WP_064604711.1">
    <property type="nucleotide sequence ID" value="NZ_LXHQ01000046.1"/>
</dbReference>
<accession>A0AB36DL54</accession>
<evidence type="ECO:0000256" key="1">
    <source>
        <dbReference type="SAM" id="MobiDB-lite"/>
    </source>
</evidence>